<dbReference type="CDD" id="cd07067">
    <property type="entry name" value="HP_PGM_like"/>
    <property type="match status" value="1"/>
</dbReference>
<dbReference type="GO" id="GO:0016791">
    <property type="term" value="F:phosphatase activity"/>
    <property type="evidence" value="ECO:0007669"/>
    <property type="project" value="TreeGrafter"/>
</dbReference>
<dbReference type="SMART" id="SM00855">
    <property type="entry name" value="PGAM"/>
    <property type="match status" value="1"/>
</dbReference>
<feature type="binding site" evidence="2">
    <location>
        <begin position="10"/>
        <end position="17"/>
    </location>
    <ligand>
        <name>substrate</name>
    </ligand>
</feature>
<dbReference type="InterPro" id="IPR001345">
    <property type="entry name" value="PG/BPGM_mutase_AS"/>
</dbReference>
<feature type="active site" description="Proton donor/acceptor" evidence="1">
    <location>
        <position position="91"/>
    </location>
</feature>
<dbReference type="Pfam" id="PF00300">
    <property type="entry name" value="His_Phos_1"/>
    <property type="match status" value="1"/>
</dbReference>
<proteinExistence type="predicted"/>
<evidence type="ECO:0000256" key="1">
    <source>
        <dbReference type="PIRSR" id="PIRSR613078-1"/>
    </source>
</evidence>
<dbReference type="Gene3D" id="3.40.50.1240">
    <property type="entry name" value="Phosphoglycerate mutase-like"/>
    <property type="match status" value="1"/>
</dbReference>
<gene>
    <name evidence="3" type="ORF">CRENPOLYSF1_630005</name>
</gene>
<keyword evidence="4" id="KW-1185">Reference proteome</keyword>
<dbReference type="InterPro" id="IPR013078">
    <property type="entry name" value="His_Pase_superF_clade-1"/>
</dbReference>
<dbReference type="AlphaFoldDB" id="A0A1R4HFQ4"/>
<dbReference type="OrthoDB" id="9781415at2"/>
<dbReference type="Proteomes" id="UP000195667">
    <property type="component" value="Unassembled WGS sequence"/>
</dbReference>
<feature type="binding site" evidence="2">
    <location>
        <position position="102"/>
    </location>
    <ligand>
        <name>substrate</name>
    </ligand>
</feature>
<dbReference type="PIRSF" id="PIRSF000709">
    <property type="entry name" value="6PFK_2-Ptase"/>
    <property type="match status" value="1"/>
</dbReference>
<sequence length="220" mass="25178">MHSDIIYLVRHGETQWNRDGILQGQLDSPLTEKGQQQIYGIGEYLARLLPNKALVHIDCSHLGRAVTSAEIIRDIMNLDKQQLSLSEDLAEIHLGEWQGFNKTQIEAGWPGQLRERAQDRWHFHVPGGENYAHLTQRARRWLAQPRKALVTIVVSHQQFSNVLRGLYAGLSPSEILRLQHEQTCFFHLYHGNITRYCTGANTVSGENDDYQQHIPGLEII</sequence>
<dbReference type="RefSeq" id="WP_087144616.1">
    <property type="nucleotide sequence ID" value="NZ_FUKI01000141.1"/>
</dbReference>
<dbReference type="InterPro" id="IPR050275">
    <property type="entry name" value="PGM_Phosphatase"/>
</dbReference>
<name>A0A1R4HFQ4_9GAMM</name>
<dbReference type="PANTHER" id="PTHR48100">
    <property type="entry name" value="BROAD-SPECIFICITY PHOSPHATASE YOR283W-RELATED"/>
    <property type="match status" value="1"/>
</dbReference>
<evidence type="ECO:0000313" key="3">
    <source>
        <dbReference type="EMBL" id="SJM95057.1"/>
    </source>
</evidence>
<dbReference type="SUPFAM" id="SSF53254">
    <property type="entry name" value="Phosphoglycerate mutase-like"/>
    <property type="match status" value="1"/>
</dbReference>
<accession>A0A1R4HFQ4</accession>
<protein>
    <submittedName>
        <fullName evidence="3">Putative Fructose-2,6-bisphosphatase</fullName>
    </submittedName>
</protein>
<reference evidence="4" key="1">
    <citation type="submission" date="2017-02" db="EMBL/GenBank/DDBJ databases">
        <authorList>
            <person name="Daims H."/>
        </authorList>
    </citation>
    <scope>NUCLEOTIDE SEQUENCE [LARGE SCALE GENOMIC DNA]</scope>
</reference>
<feature type="active site" description="Tele-phosphohistidine intermediate" evidence="1">
    <location>
        <position position="11"/>
    </location>
</feature>
<feature type="binding site" evidence="2">
    <location>
        <position position="64"/>
    </location>
    <ligand>
        <name>substrate</name>
    </ligand>
</feature>
<dbReference type="EMBL" id="FUKI01000141">
    <property type="protein sequence ID" value="SJM95057.1"/>
    <property type="molecule type" value="Genomic_DNA"/>
</dbReference>
<evidence type="ECO:0000256" key="2">
    <source>
        <dbReference type="PIRSR" id="PIRSR613078-2"/>
    </source>
</evidence>
<dbReference type="PROSITE" id="PS00175">
    <property type="entry name" value="PG_MUTASE"/>
    <property type="match status" value="1"/>
</dbReference>
<organism evidence="3 4">
    <name type="scientific">Crenothrix polyspora</name>
    <dbReference type="NCBI Taxonomy" id="360316"/>
    <lineage>
        <taxon>Bacteria</taxon>
        <taxon>Pseudomonadati</taxon>
        <taxon>Pseudomonadota</taxon>
        <taxon>Gammaproteobacteria</taxon>
        <taxon>Methylococcales</taxon>
        <taxon>Crenotrichaceae</taxon>
        <taxon>Crenothrix</taxon>
    </lineage>
</organism>
<dbReference type="InterPro" id="IPR029033">
    <property type="entry name" value="His_PPase_superfam"/>
</dbReference>
<evidence type="ECO:0000313" key="4">
    <source>
        <dbReference type="Proteomes" id="UP000195667"/>
    </source>
</evidence>